<name>A0AB39M761_9ACTN</name>
<organism evidence="1">
    <name type="scientific">Streptomyces sp. R08</name>
    <dbReference type="NCBI Taxonomy" id="3238624"/>
    <lineage>
        <taxon>Bacteria</taxon>
        <taxon>Bacillati</taxon>
        <taxon>Actinomycetota</taxon>
        <taxon>Actinomycetes</taxon>
        <taxon>Kitasatosporales</taxon>
        <taxon>Streptomycetaceae</taxon>
        <taxon>Streptomyces</taxon>
    </lineage>
</organism>
<dbReference type="EMBL" id="CP163431">
    <property type="protein sequence ID" value="XDQ01732.1"/>
    <property type="molecule type" value="Genomic_DNA"/>
</dbReference>
<evidence type="ECO:0008006" key="2">
    <source>
        <dbReference type="Google" id="ProtNLM"/>
    </source>
</evidence>
<evidence type="ECO:0000313" key="1">
    <source>
        <dbReference type="EMBL" id="XDQ01732.1"/>
    </source>
</evidence>
<dbReference type="AlphaFoldDB" id="A0AB39M761"/>
<reference evidence="1" key="1">
    <citation type="submission" date="2024-07" db="EMBL/GenBank/DDBJ databases">
        <authorList>
            <person name="Yu S.T."/>
        </authorList>
    </citation>
    <scope>NUCLEOTIDE SEQUENCE</scope>
    <source>
        <strain evidence="1">R08</strain>
    </source>
</reference>
<dbReference type="Gene3D" id="3.40.630.30">
    <property type="match status" value="1"/>
</dbReference>
<dbReference type="RefSeq" id="WP_369188047.1">
    <property type="nucleotide sequence ID" value="NZ_CP163431.1"/>
</dbReference>
<dbReference type="InterPro" id="IPR016181">
    <property type="entry name" value="Acyl_CoA_acyltransferase"/>
</dbReference>
<proteinExistence type="predicted"/>
<accession>A0AB39M761</accession>
<gene>
    <name evidence="1" type="ORF">AB5J58_16700</name>
</gene>
<dbReference type="SUPFAM" id="SSF55729">
    <property type="entry name" value="Acyl-CoA N-acyltransferases (Nat)"/>
    <property type="match status" value="1"/>
</dbReference>
<sequence length="207" mass="21596">MLHSENATPAVDEEFRHGPTGTLTRLAGAAELAAVNELHSRCSQGSLYKRYLGTRTGLTPGEWQHMTNGGTALTWVTYSPESPEHLIAVLQLVGSAGGGSAGGGSADLGLLIEDAWQNRRLGTALVRHARTQGHRIGATAITGTVDRQNTAMLRILRGLGASLSFGGGSVIDAVLALPTIDDRLAPAQRERHPGSVGMASAGCLPRC</sequence>
<protein>
    <recommendedName>
        <fullName evidence="2">N-acetyltransferase domain-containing protein</fullName>
    </recommendedName>
</protein>